<organism evidence="3 4">
    <name type="scientific">Thalassospira profundimaris</name>
    <dbReference type="NCBI Taxonomy" id="502049"/>
    <lineage>
        <taxon>Bacteria</taxon>
        <taxon>Pseudomonadati</taxon>
        <taxon>Pseudomonadota</taxon>
        <taxon>Alphaproteobacteria</taxon>
        <taxon>Rhodospirillales</taxon>
        <taxon>Thalassospiraceae</taxon>
        <taxon>Thalassospira</taxon>
    </lineage>
</organism>
<protein>
    <submittedName>
        <fullName evidence="3">ATP synthase subunit beta</fullName>
    </submittedName>
</protein>
<comment type="caution">
    <text evidence="3">The sequence shown here is derived from an EMBL/GenBank/DDBJ whole genome shotgun (WGS) entry which is preliminary data.</text>
</comment>
<dbReference type="InterPro" id="IPR038375">
    <property type="entry name" value="NDUFAF7_sf"/>
</dbReference>
<dbReference type="GO" id="GO:0035243">
    <property type="term" value="F:protein-arginine omega-N symmetric methyltransferase activity"/>
    <property type="evidence" value="ECO:0007669"/>
    <property type="project" value="TreeGrafter"/>
</dbReference>
<dbReference type="Pfam" id="PF02636">
    <property type="entry name" value="Methyltransf_28"/>
    <property type="match status" value="1"/>
</dbReference>
<evidence type="ECO:0000256" key="2">
    <source>
        <dbReference type="ARBA" id="ARBA00022679"/>
    </source>
</evidence>
<dbReference type="Proteomes" id="UP000252517">
    <property type="component" value="Unassembled WGS sequence"/>
</dbReference>
<name>A0A367WTE4_9PROT</name>
<dbReference type="SUPFAM" id="SSF53335">
    <property type="entry name" value="S-adenosyl-L-methionine-dependent methyltransferases"/>
    <property type="match status" value="1"/>
</dbReference>
<dbReference type="AlphaFoldDB" id="A0A367WTE4"/>
<dbReference type="GO" id="GO:0032259">
    <property type="term" value="P:methylation"/>
    <property type="evidence" value="ECO:0007669"/>
    <property type="project" value="UniProtKB-KW"/>
</dbReference>
<gene>
    <name evidence="3" type="ORF">TH25_18895</name>
</gene>
<dbReference type="PANTHER" id="PTHR12049">
    <property type="entry name" value="PROTEIN ARGININE METHYLTRANSFERASE NDUFAF7, MITOCHONDRIAL"/>
    <property type="match status" value="1"/>
</dbReference>
<dbReference type="PANTHER" id="PTHR12049:SF7">
    <property type="entry name" value="PROTEIN ARGININE METHYLTRANSFERASE NDUFAF7, MITOCHONDRIAL"/>
    <property type="match status" value="1"/>
</dbReference>
<dbReference type="EMBL" id="JPWH01000019">
    <property type="protein sequence ID" value="RCK44736.1"/>
    <property type="molecule type" value="Genomic_DNA"/>
</dbReference>
<reference evidence="3 4" key="1">
    <citation type="submission" date="2014-07" db="EMBL/GenBank/DDBJ databases">
        <title>Draft genome sequence of Thalassospira profundimaris S25-3-2.</title>
        <authorList>
            <person name="Lai Q."/>
            <person name="Shao Z."/>
        </authorList>
    </citation>
    <scope>NUCLEOTIDE SEQUENCE [LARGE SCALE GENOMIC DNA]</scope>
    <source>
        <strain evidence="3 4">S25-3-2</strain>
    </source>
</reference>
<proteinExistence type="predicted"/>
<dbReference type="OrthoDB" id="9794208at2"/>
<sequence length="377" mass="40840">MTANANPTSPLLDHLKRRISITGPISVADYMTEALGHPQWGYYRKQDPFGQAGDFVTAPEISQMFGELIGLWAAVTWQQMGSPSHLHLVELGPGRGTLMADALRAVRNVPGFCDALTVHFVETSPVLRTHQQTSIMPYGIPAVWHDSFEDIPENRHAPMIVIANEFFDALPVRQFQFGKDGWRERLVAIAAETGELCFANGPLSPMTDALVPVKLRPTAKIGDVFEVSPVAISIANQIAQRINRDGGAALMIDYGHPHSAFGDTLQALRNHKYHPVLSQPGDADLTTHVDFGALARTFSQADARTGAVLGQGTFLKMLGIEQRAELLKQSATADQATAIDAALDRLVDADQMGTLFKVLIAYGRETAPPPCVSGAEG</sequence>
<dbReference type="InterPro" id="IPR029063">
    <property type="entry name" value="SAM-dependent_MTases_sf"/>
</dbReference>
<evidence type="ECO:0000256" key="1">
    <source>
        <dbReference type="ARBA" id="ARBA00022603"/>
    </source>
</evidence>
<dbReference type="RefSeq" id="WP_114089732.1">
    <property type="nucleotide sequence ID" value="NZ_JPWH01000019.1"/>
</dbReference>
<dbReference type="InterPro" id="IPR003788">
    <property type="entry name" value="NDUFAF7"/>
</dbReference>
<evidence type="ECO:0000313" key="3">
    <source>
        <dbReference type="EMBL" id="RCK44736.1"/>
    </source>
</evidence>
<keyword evidence="1" id="KW-0489">Methyltransferase</keyword>
<dbReference type="Gene3D" id="3.40.50.12710">
    <property type="match status" value="1"/>
</dbReference>
<evidence type="ECO:0000313" key="4">
    <source>
        <dbReference type="Proteomes" id="UP000252517"/>
    </source>
</evidence>
<keyword evidence="2" id="KW-0808">Transferase</keyword>
<accession>A0A367WTE4</accession>